<dbReference type="Pfam" id="PF13649">
    <property type="entry name" value="Methyltransf_25"/>
    <property type="match status" value="1"/>
</dbReference>
<gene>
    <name evidence="4" type="ORF">P8A19_22425</name>
</gene>
<dbReference type="Proteomes" id="UP001235744">
    <property type="component" value="Chromosome"/>
</dbReference>
<evidence type="ECO:0000313" key="4">
    <source>
        <dbReference type="EMBL" id="WLQ58016.1"/>
    </source>
</evidence>
<dbReference type="CDD" id="cd02440">
    <property type="entry name" value="AdoMet_MTases"/>
    <property type="match status" value="1"/>
</dbReference>
<dbReference type="PANTHER" id="PTHR43861:SF1">
    <property type="entry name" value="TRANS-ACONITATE 2-METHYLTRANSFERASE"/>
    <property type="match status" value="1"/>
</dbReference>
<evidence type="ECO:0000259" key="3">
    <source>
        <dbReference type="Pfam" id="PF13649"/>
    </source>
</evidence>
<dbReference type="RefSeq" id="WP_306070662.1">
    <property type="nucleotide sequence ID" value="NZ_CP120988.1"/>
</dbReference>
<dbReference type="GO" id="GO:0032259">
    <property type="term" value="P:methylation"/>
    <property type="evidence" value="ECO:0007669"/>
    <property type="project" value="UniProtKB-KW"/>
</dbReference>
<proteinExistence type="predicted"/>
<dbReference type="PANTHER" id="PTHR43861">
    <property type="entry name" value="TRANS-ACONITATE 2-METHYLTRANSFERASE-RELATED"/>
    <property type="match status" value="1"/>
</dbReference>
<dbReference type="SUPFAM" id="SSF53335">
    <property type="entry name" value="S-adenosyl-L-methionine-dependent methyltransferases"/>
    <property type="match status" value="1"/>
</dbReference>
<evidence type="ECO:0000313" key="5">
    <source>
        <dbReference type="Proteomes" id="UP001235744"/>
    </source>
</evidence>
<protein>
    <submittedName>
        <fullName evidence="4">Methyltransferase domain-containing protein</fullName>
    </submittedName>
</protein>
<reference evidence="4 5" key="1">
    <citation type="submission" date="2023-03" db="EMBL/GenBank/DDBJ databases">
        <title>Isolation and description of six Streptomyces strains from soil environments, able to metabolize different microbial glucans.</title>
        <authorList>
            <person name="Widen T."/>
            <person name="Larsbrink J."/>
        </authorList>
    </citation>
    <scope>NUCLEOTIDE SEQUENCE [LARGE SCALE GENOMIC DNA]</scope>
    <source>
        <strain evidence="4 5">Alt2</strain>
    </source>
</reference>
<organism evidence="4 5">
    <name type="scientific">Streptomyces poriferorum</name>
    <dbReference type="NCBI Taxonomy" id="2798799"/>
    <lineage>
        <taxon>Bacteria</taxon>
        <taxon>Bacillati</taxon>
        <taxon>Actinomycetota</taxon>
        <taxon>Actinomycetes</taxon>
        <taxon>Kitasatosporales</taxon>
        <taxon>Streptomycetaceae</taxon>
        <taxon>Streptomyces</taxon>
    </lineage>
</organism>
<accession>A0ABY9ITZ7</accession>
<sequence>MPAPIPADWREANRAMWDERVPIHAESDFYDLDSFRAGKDALRDFELAEVGDVTGRTLLHLQCHIGVDTLSWARHGAAQVVGLDFSEPAVETARALARELGMGPDRAAFVAADVHDAAQAVPDDAYDIVYTGIGALNWLPDIDRWAETAASLVAPGGFLYLAEFHPLTDCLDDETGSRIVHDYFSREAWVDETPGTYADFDAPTVNNRSVEWQHPVGSVVSALAAAGLRIEFLHEHDASLFARFPVLEHGSDGYYRFPAERPRIPLMYSVKASRPDGPGSRR</sequence>
<dbReference type="EMBL" id="CP120988">
    <property type="protein sequence ID" value="WLQ58016.1"/>
    <property type="molecule type" value="Genomic_DNA"/>
</dbReference>
<evidence type="ECO:0000256" key="1">
    <source>
        <dbReference type="ARBA" id="ARBA00022603"/>
    </source>
</evidence>
<keyword evidence="2" id="KW-0808">Transferase</keyword>
<dbReference type="Gene3D" id="3.40.50.150">
    <property type="entry name" value="Vaccinia Virus protein VP39"/>
    <property type="match status" value="1"/>
</dbReference>
<dbReference type="GO" id="GO:0008168">
    <property type="term" value="F:methyltransferase activity"/>
    <property type="evidence" value="ECO:0007669"/>
    <property type="project" value="UniProtKB-KW"/>
</dbReference>
<name>A0ABY9ITZ7_9ACTN</name>
<keyword evidence="1 4" id="KW-0489">Methyltransferase</keyword>
<dbReference type="InterPro" id="IPR041698">
    <property type="entry name" value="Methyltransf_25"/>
</dbReference>
<feature type="domain" description="Methyltransferase" evidence="3">
    <location>
        <begin position="59"/>
        <end position="157"/>
    </location>
</feature>
<keyword evidence="5" id="KW-1185">Reference proteome</keyword>
<evidence type="ECO:0000256" key="2">
    <source>
        <dbReference type="ARBA" id="ARBA00022679"/>
    </source>
</evidence>
<dbReference type="InterPro" id="IPR029063">
    <property type="entry name" value="SAM-dependent_MTases_sf"/>
</dbReference>